<sequence length="267" mass="28538">MTKSSIPTTLIAKLRSAGCVFAEEEAELLVSTAQTQTELDEMVDKRVAGLPLEHIVGWADFYGLRISVESGVFVPRRRTEFLASQVIQLSRQTANPVVVELCCGTGAVAAVLAASLNNVELYAADIDPAAVRCARRNIDANGHVFEGDLYDPLPATLQGRVNVLIANAPYVPTEAIELMPPEARIYEARVALDGGTDGLDIQRRVAAAAPLWLAPGGHLLVETSERQAPLTLEIFATNGLIPQVITSDELDATVVIGTKPPCDTPTN</sequence>
<dbReference type="NCBIfam" id="TIGR03704">
    <property type="entry name" value="PrmC_rel_meth"/>
    <property type="match status" value="1"/>
</dbReference>
<accession>A0ABS1J6F9</accession>
<dbReference type="InterPro" id="IPR007848">
    <property type="entry name" value="Small_mtfrase_dom"/>
</dbReference>
<dbReference type="Gene3D" id="3.40.50.150">
    <property type="entry name" value="Vaccinia Virus protein VP39"/>
    <property type="match status" value="1"/>
</dbReference>
<dbReference type="CDD" id="cd02440">
    <property type="entry name" value="AdoMet_MTases"/>
    <property type="match status" value="1"/>
</dbReference>
<keyword evidence="8" id="KW-1185">Reference proteome</keyword>
<evidence type="ECO:0000256" key="3">
    <source>
        <dbReference type="ARBA" id="ARBA00022679"/>
    </source>
</evidence>
<dbReference type="SUPFAM" id="SSF53335">
    <property type="entry name" value="S-adenosyl-L-methionine-dependent methyltransferases"/>
    <property type="match status" value="1"/>
</dbReference>
<dbReference type="PANTHER" id="PTHR18895:SF74">
    <property type="entry name" value="MTRF1L RELEASE FACTOR GLUTAMINE METHYLTRANSFERASE"/>
    <property type="match status" value="1"/>
</dbReference>
<feature type="domain" description="Methyltransferase small" evidence="6">
    <location>
        <begin position="80"/>
        <end position="193"/>
    </location>
</feature>
<dbReference type="RefSeq" id="WP_201631249.1">
    <property type="nucleotide sequence ID" value="NZ_JAEQNB010000001.1"/>
</dbReference>
<evidence type="ECO:0000256" key="5">
    <source>
        <dbReference type="ARBA" id="ARBA00048391"/>
    </source>
</evidence>
<organism evidence="7 8">
    <name type="scientific">Tumebacillus amylolyticus</name>
    <dbReference type="NCBI Taxonomy" id="2801339"/>
    <lineage>
        <taxon>Bacteria</taxon>
        <taxon>Bacillati</taxon>
        <taxon>Bacillota</taxon>
        <taxon>Bacilli</taxon>
        <taxon>Bacillales</taxon>
        <taxon>Alicyclobacillaceae</taxon>
        <taxon>Tumebacillus</taxon>
    </lineage>
</organism>
<keyword evidence="3" id="KW-0808">Transferase</keyword>
<dbReference type="InterPro" id="IPR029063">
    <property type="entry name" value="SAM-dependent_MTases_sf"/>
</dbReference>
<dbReference type="EC" id="2.1.1.297" evidence="1"/>
<evidence type="ECO:0000256" key="1">
    <source>
        <dbReference type="ARBA" id="ARBA00012771"/>
    </source>
</evidence>
<reference evidence="7 8" key="1">
    <citation type="submission" date="2021-01" db="EMBL/GenBank/DDBJ databases">
        <title>Tumebacillus sp. strain ITR2 16S ribosomal RNA gene Genome sequencing and assembly.</title>
        <authorList>
            <person name="Kang M."/>
        </authorList>
    </citation>
    <scope>NUCLEOTIDE SEQUENCE [LARGE SCALE GENOMIC DNA]</scope>
    <source>
        <strain evidence="7 8">ITR2</strain>
    </source>
</reference>
<comment type="catalytic activity">
    <reaction evidence="5">
        <text>L-glutaminyl-[peptide chain release factor] + S-adenosyl-L-methionine = N(5)-methyl-L-glutaminyl-[peptide chain release factor] + S-adenosyl-L-homocysteine + H(+)</text>
        <dbReference type="Rhea" id="RHEA:42896"/>
        <dbReference type="Rhea" id="RHEA-COMP:10271"/>
        <dbReference type="Rhea" id="RHEA-COMP:10272"/>
        <dbReference type="ChEBI" id="CHEBI:15378"/>
        <dbReference type="ChEBI" id="CHEBI:30011"/>
        <dbReference type="ChEBI" id="CHEBI:57856"/>
        <dbReference type="ChEBI" id="CHEBI:59789"/>
        <dbReference type="ChEBI" id="CHEBI:61891"/>
        <dbReference type="EC" id="2.1.1.297"/>
    </reaction>
</comment>
<gene>
    <name evidence="7" type="ORF">JJB07_03780</name>
</gene>
<dbReference type="Gene3D" id="1.10.8.10">
    <property type="entry name" value="DNA helicase RuvA subunit, C-terminal domain"/>
    <property type="match status" value="1"/>
</dbReference>
<dbReference type="InterPro" id="IPR050320">
    <property type="entry name" value="N5-glutamine_MTase"/>
</dbReference>
<proteinExistence type="predicted"/>
<protein>
    <recommendedName>
        <fullName evidence="1">peptide chain release factor N(5)-glutamine methyltransferase</fullName>
        <ecNumber evidence="1">2.1.1.297</ecNumber>
    </recommendedName>
</protein>
<name>A0ABS1J6F9_9BACL</name>
<evidence type="ECO:0000313" key="8">
    <source>
        <dbReference type="Proteomes" id="UP000602284"/>
    </source>
</evidence>
<keyword evidence="4" id="KW-0949">S-adenosyl-L-methionine</keyword>
<dbReference type="EMBL" id="JAEQNB010000001">
    <property type="protein sequence ID" value="MBL0385760.1"/>
    <property type="molecule type" value="Genomic_DNA"/>
</dbReference>
<evidence type="ECO:0000256" key="2">
    <source>
        <dbReference type="ARBA" id="ARBA00022603"/>
    </source>
</evidence>
<dbReference type="NCBIfam" id="TIGR00536">
    <property type="entry name" value="hemK_fam"/>
    <property type="match status" value="1"/>
</dbReference>
<evidence type="ECO:0000259" key="6">
    <source>
        <dbReference type="Pfam" id="PF05175"/>
    </source>
</evidence>
<evidence type="ECO:0000256" key="4">
    <source>
        <dbReference type="ARBA" id="ARBA00022691"/>
    </source>
</evidence>
<evidence type="ECO:0000313" key="7">
    <source>
        <dbReference type="EMBL" id="MBL0385760.1"/>
    </source>
</evidence>
<dbReference type="InterPro" id="IPR022446">
    <property type="entry name" value="MeTrfrase_put"/>
</dbReference>
<dbReference type="Pfam" id="PF05175">
    <property type="entry name" value="MTS"/>
    <property type="match status" value="1"/>
</dbReference>
<dbReference type="Proteomes" id="UP000602284">
    <property type="component" value="Unassembled WGS sequence"/>
</dbReference>
<keyword evidence="2" id="KW-0489">Methyltransferase</keyword>
<dbReference type="InterPro" id="IPR004556">
    <property type="entry name" value="HemK-like"/>
</dbReference>
<dbReference type="PANTHER" id="PTHR18895">
    <property type="entry name" value="HEMK METHYLTRANSFERASE"/>
    <property type="match status" value="1"/>
</dbReference>
<comment type="caution">
    <text evidence="7">The sequence shown here is derived from an EMBL/GenBank/DDBJ whole genome shotgun (WGS) entry which is preliminary data.</text>
</comment>